<dbReference type="SUPFAM" id="SSF52540">
    <property type="entry name" value="P-loop containing nucleoside triphosphate hydrolases"/>
    <property type="match status" value="2"/>
</dbReference>
<dbReference type="Gene3D" id="1.10.1780.10">
    <property type="entry name" value="Clp, N-terminal domain"/>
    <property type="match status" value="1"/>
</dbReference>
<keyword evidence="5 13" id="KW-0677">Repeat</keyword>
<feature type="coiled-coil region" evidence="15">
    <location>
        <begin position="412"/>
        <end position="492"/>
    </location>
</feature>
<dbReference type="RefSeq" id="WP_074372885.1">
    <property type="nucleotide sequence ID" value="NZ_AP024907.1"/>
</dbReference>
<dbReference type="FunFam" id="1.10.8.60:FF:000017">
    <property type="entry name" value="ATP-dependent chaperone ClpB"/>
    <property type="match status" value="1"/>
</dbReference>
<gene>
    <name evidence="18" type="primary">clpB_1</name>
    <name evidence="15" type="synonym">clpB</name>
    <name evidence="18" type="ORF">VSP9026_02045</name>
    <name evidence="17" type="ORF">Vspart_00705</name>
</gene>
<dbReference type="Proteomes" id="UP000184774">
    <property type="component" value="Unassembled WGS sequence"/>
</dbReference>
<dbReference type="PROSITE" id="PS51903">
    <property type="entry name" value="CLP_R"/>
    <property type="match status" value="1"/>
</dbReference>
<evidence type="ECO:0000259" key="16">
    <source>
        <dbReference type="PROSITE" id="PS51903"/>
    </source>
</evidence>
<evidence type="ECO:0000256" key="3">
    <source>
        <dbReference type="ARBA" id="ARBA00017574"/>
    </source>
</evidence>
<dbReference type="InterPro" id="IPR027417">
    <property type="entry name" value="P-loop_NTPase"/>
</dbReference>
<feature type="domain" description="Clp R" evidence="16">
    <location>
        <begin position="3"/>
        <end position="146"/>
    </location>
</feature>
<dbReference type="GO" id="GO:0016887">
    <property type="term" value="F:ATP hydrolysis activity"/>
    <property type="evidence" value="ECO:0007669"/>
    <property type="project" value="InterPro"/>
</dbReference>
<evidence type="ECO:0000313" key="18">
    <source>
        <dbReference type="EMBL" id="SIO94354.1"/>
    </source>
</evidence>
<keyword evidence="20" id="KW-1185">Reference proteome</keyword>
<dbReference type="Pfam" id="PF00004">
    <property type="entry name" value="AAA"/>
    <property type="match status" value="1"/>
</dbReference>
<keyword evidence="6 14" id="KW-0547">Nucleotide-binding</keyword>
<dbReference type="AlphaFoldDB" id="A0A1N6M4K2"/>
<dbReference type="CDD" id="cd00009">
    <property type="entry name" value="AAA"/>
    <property type="match status" value="1"/>
</dbReference>
<evidence type="ECO:0000256" key="15">
    <source>
        <dbReference type="RuleBase" id="RU362034"/>
    </source>
</evidence>
<dbReference type="SMART" id="SM00382">
    <property type="entry name" value="AAA"/>
    <property type="match status" value="2"/>
</dbReference>
<dbReference type="PANTHER" id="PTHR11638">
    <property type="entry name" value="ATP-DEPENDENT CLP PROTEASE"/>
    <property type="match status" value="1"/>
</dbReference>
<dbReference type="SUPFAM" id="SSF81923">
    <property type="entry name" value="Double Clp-N motif"/>
    <property type="match status" value="1"/>
</dbReference>
<evidence type="ECO:0000256" key="12">
    <source>
        <dbReference type="ARBA" id="ARBA00026057"/>
    </source>
</evidence>
<dbReference type="Pfam" id="PF10431">
    <property type="entry name" value="ClpB_D2-small"/>
    <property type="match status" value="1"/>
</dbReference>
<comment type="subunit">
    <text evidence="12">Homohexamer. The oligomerization is ATP-dependent.</text>
</comment>
<dbReference type="GO" id="GO:0005829">
    <property type="term" value="C:cytosol"/>
    <property type="evidence" value="ECO:0007669"/>
    <property type="project" value="UniProtKB-ARBA"/>
</dbReference>
<dbReference type="FunFam" id="3.40.50.300:FF:000010">
    <property type="entry name" value="Chaperone clpB 1, putative"/>
    <property type="match status" value="1"/>
</dbReference>
<evidence type="ECO:0000256" key="5">
    <source>
        <dbReference type="ARBA" id="ARBA00022737"/>
    </source>
</evidence>
<keyword evidence="4 15" id="KW-0963">Cytoplasm</keyword>
<dbReference type="GO" id="GO:0042026">
    <property type="term" value="P:protein refolding"/>
    <property type="evidence" value="ECO:0007669"/>
    <property type="project" value="UniProtKB-UniRule"/>
</dbReference>
<reference evidence="17" key="2">
    <citation type="submission" date="2019-11" db="EMBL/GenBank/DDBJ databases">
        <authorList>
            <person name="January G."/>
            <person name="Bunk B."/>
        </authorList>
    </citation>
    <scope>NUCLEOTIDE SEQUENCE</scope>
    <source>
        <strain evidence="17">3.6</strain>
    </source>
</reference>
<keyword evidence="10 14" id="KW-0143">Chaperone</keyword>
<dbReference type="PROSITE" id="PS00871">
    <property type="entry name" value="CLPAB_2"/>
    <property type="match status" value="1"/>
</dbReference>
<dbReference type="CDD" id="cd19499">
    <property type="entry name" value="RecA-like_ClpB_Hsp104-like"/>
    <property type="match status" value="1"/>
</dbReference>
<keyword evidence="9 15" id="KW-0175">Coiled coil</keyword>
<dbReference type="InterPro" id="IPR001270">
    <property type="entry name" value="ClpA/B"/>
</dbReference>
<dbReference type="InterPro" id="IPR004176">
    <property type="entry name" value="Clp_R_N"/>
</dbReference>
<dbReference type="PROSITE" id="PS00870">
    <property type="entry name" value="CLPAB_1"/>
    <property type="match status" value="1"/>
</dbReference>
<sequence length="857" mass="95988">MRLDRFTSKFQIAISDAQSLALGRDHQYIEPVHLMVALLDQNGSPIRPLLTMLDVDVMHLRSKLGEMLDRLPKVSGIGGEVQLSNTMGTVLNMCDKVAQKRQDTYISSEIFLLAAIEDKGPLGKLLKEIGLTEKKVSDAIDKIRGGQKVNDPNAEELRQALEKYTIDLTERAEQGKLDPVIGRDDEIRRTIQVLQRRTKNNPVIIGEPGVGKTAIVEGLAQRIINSEVPEGLRGRRVLSLDMGALVAGAKYRGEFEERLKSVLNELAKEEGNVILFIDELHTMVGAGKGEGSMDAGNMLKPALARGELHCVGATTLDEYRQYIEKDAALERRFQKVLVSEPSVEDTVAILRGLKERYELHHHVEITDPAIVSAASLSHRYISDRQLPDKAIDLIDEAASSIRLQIDSKPEALDKLERKIVQLKIEQQALSNEHDDASEKRLNILNDELQEKEREYAELEEIWNAEKAALSGTQHIKAELEQARLDLEVARRATDLNRMSELQYGRIPELEKQLDLATQAEMQEMTLLKNKVTDAEIADVLSKQTGIPVSKMLEAEKEKLLRMEDALHKRVIGQGEAVEVVSNAIRRSRAGLSDPNRPIGSFLFLGPTGVGKTELCKTLANFMFDSDDAMVRIDMSEFMEKHSVARLVGAPPGYVGYEEGGYLTEAVRRKPYSVILLDEVEKAHSDVFNILLQVLDDGRLTDGQGRTVDFRNTVVIMTSNLGSSHIQEHFKELNYETMKEQVMDVVSKHFRPEFLNRIDECVVFHPLGKGQIKSIASIQIEHLRQRMQEKDYDLDVEEVALELIAQVGYDPVYGARPLKRAIQQSVENPLAKLILSGELLPGIPIRLSVEDSQIVMSQ</sequence>
<evidence type="ECO:0000313" key="19">
    <source>
        <dbReference type="Proteomes" id="UP000184774"/>
    </source>
</evidence>
<dbReference type="NCBIfam" id="NF008118">
    <property type="entry name" value="PRK10865.1"/>
    <property type="match status" value="1"/>
</dbReference>
<dbReference type="PRINTS" id="PR00300">
    <property type="entry name" value="CLPPROTEASEA"/>
</dbReference>
<name>A0A1N6M4K2_9VIBR</name>
<dbReference type="GO" id="GO:0034605">
    <property type="term" value="P:cellular response to heat"/>
    <property type="evidence" value="ECO:0007669"/>
    <property type="project" value="TreeGrafter"/>
</dbReference>
<evidence type="ECO:0000256" key="10">
    <source>
        <dbReference type="ARBA" id="ARBA00023186"/>
    </source>
</evidence>
<dbReference type="EMBL" id="CP046268">
    <property type="protein sequence ID" value="QMV13476.1"/>
    <property type="molecule type" value="Genomic_DNA"/>
</dbReference>
<evidence type="ECO:0000256" key="7">
    <source>
        <dbReference type="ARBA" id="ARBA00022840"/>
    </source>
</evidence>
<keyword evidence="7 14" id="KW-0067">ATP-binding</keyword>
<keyword evidence="8 15" id="KW-0346">Stress response</keyword>
<evidence type="ECO:0000256" key="11">
    <source>
        <dbReference type="ARBA" id="ARBA00025613"/>
    </source>
</evidence>
<dbReference type="SMART" id="SM01086">
    <property type="entry name" value="ClpB_D2-small"/>
    <property type="match status" value="1"/>
</dbReference>
<evidence type="ECO:0000256" key="6">
    <source>
        <dbReference type="ARBA" id="ARBA00022741"/>
    </source>
</evidence>
<dbReference type="NCBIfam" id="TIGR03346">
    <property type="entry name" value="chaperone_ClpB"/>
    <property type="match status" value="1"/>
</dbReference>
<proteinExistence type="inferred from homology"/>
<dbReference type="Pfam" id="PF17871">
    <property type="entry name" value="AAA_lid_9"/>
    <property type="match status" value="1"/>
</dbReference>
<dbReference type="InterPro" id="IPR018368">
    <property type="entry name" value="ClpA/B_CS1"/>
</dbReference>
<evidence type="ECO:0000256" key="8">
    <source>
        <dbReference type="ARBA" id="ARBA00023016"/>
    </source>
</evidence>
<dbReference type="Pfam" id="PF07724">
    <property type="entry name" value="AAA_2"/>
    <property type="match status" value="1"/>
</dbReference>
<reference evidence="17 20" key="3">
    <citation type="journal article" date="2020" name="J. Nat. Prod.">
        <title>Genomics-Metabolomics Profiling Disclosed Marine Vibrio spartinae 3.6 as a Producer of a New Branched Side Chain Prodigiosin.</title>
        <authorList>
            <person name="Vitale G.A."/>
            <person name="Sciarretta M."/>
            <person name="Palma Esposito F."/>
            <person name="January G.G."/>
            <person name="Giaccio M."/>
            <person name="Bunk B."/>
            <person name="Sproer C."/>
            <person name="Bajerski F."/>
            <person name="Power D."/>
            <person name="Festa C."/>
            <person name="Monti M.C."/>
            <person name="D'Auria M.V."/>
            <person name="de Pascale D."/>
        </authorList>
    </citation>
    <scope>NUCLEOTIDE SEQUENCE [LARGE SCALE GENOMIC DNA]</scope>
    <source>
        <strain evidence="17 20">3.6</strain>
    </source>
</reference>
<dbReference type="FunFam" id="3.40.50.300:FF:000120">
    <property type="entry name" value="ATP-dependent chaperone ClpB"/>
    <property type="match status" value="1"/>
</dbReference>
<dbReference type="OrthoDB" id="9803641at2"/>
<dbReference type="FunFam" id="3.40.50.300:FF:000025">
    <property type="entry name" value="ATP-dependent Clp protease subunit"/>
    <property type="match status" value="1"/>
</dbReference>
<dbReference type="InterPro" id="IPR003959">
    <property type="entry name" value="ATPase_AAA_core"/>
</dbReference>
<dbReference type="InterPro" id="IPR017730">
    <property type="entry name" value="Chaperonin_ClpB"/>
</dbReference>
<evidence type="ECO:0000256" key="14">
    <source>
        <dbReference type="RuleBase" id="RU004432"/>
    </source>
</evidence>
<evidence type="ECO:0000256" key="9">
    <source>
        <dbReference type="ARBA" id="ARBA00023054"/>
    </source>
</evidence>
<reference evidence="18 19" key="1">
    <citation type="submission" date="2016-12" db="EMBL/GenBank/DDBJ databases">
        <authorList>
            <person name="Song W.-J."/>
            <person name="Kurnit D.M."/>
        </authorList>
    </citation>
    <scope>NUCLEOTIDE SEQUENCE [LARGE SCALE GENOMIC DNA]</scope>
    <source>
        <strain evidence="18 19">CECT 9026</strain>
    </source>
</reference>
<dbReference type="GO" id="GO:0042802">
    <property type="term" value="F:identical protein binding"/>
    <property type="evidence" value="ECO:0007669"/>
    <property type="project" value="UniProtKB-ARBA"/>
</dbReference>
<dbReference type="InterPro" id="IPR041546">
    <property type="entry name" value="ClpA/ClpB_AAA_lid"/>
</dbReference>
<comment type="subcellular location">
    <subcellularLocation>
        <location evidence="1 15">Cytoplasm</location>
    </subcellularLocation>
</comment>
<dbReference type="PANTHER" id="PTHR11638:SF18">
    <property type="entry name" value="HEAT SHOCK PROTEIN 104"/>
    <property type="match status" value="1"/>
</dbReference>
<evidence type="ECO:0000256" key="13">
    <source>
        <dbReference type="PROSITE-ProRule" id="PRU01251"/>
    </source>
</evidence>
<dbReference type="InterPro" id="IPR028299">
    <property type="entry name" value="ClpA/B_CS2"/>
</dbReference>
<dbReference type="EMBL" id="FSSB01000011">
    <property type="protein sequence ID" value="SIO94354.1"/>
    <property type="molecule type" value="Genomic_DNA"/>
</dbReference>
<comment type="subunit">
    <text evidence="15">Homohexamer; The oligomerization is ATP-dependent.</text>
</comment>
<evidence type="ECO:0000313" key="20">
    <source>
        <dbReference type="Proteomes" id="UP000515264"/>
    </source>
</evidence>
<dbReference type="InterPro" id="IPR019489">
    <property type="entry name" value="Clp_ATPase_C"/>
</dbReference>
<evidence type="ECO:0000256" key="1">
    <source>
        <dbReference type="ARBA" id="ARBA00004496"/>
    </source>
</evidence>
<dbReference type="GO" id="GO:0005524">
    <property type="term" value="F:ATP binding"/>
    <property type="evidence" value="ECO:0007669"/>
    <property type="project" value="UniProtKB-UniRule"/>
</dbReference>
<organism evidence="18 19">
    <name type="scientific">Vibrio spartinae</name>
    <dbReference type="NCBI Taxonomy" id="1918945"/>
    <lineage>
        <taxon>Bacteria</taxon>
        <taxon>Pseudomonadati</taxon>
        <taxon>Pseudomonadota</taxon>
        <taxon>Gammaproteobacteria</taxon>
        <taxon>Vibrionales</taxon>
        <taxon>Vibrionaceae</taxon>
        <taxon>Vibrio</taxon>
    </lineage>
</organism>
<dbReference type="InterPro" id="IPR003593">
    <property type="entry name" value="AAA+_ATPase"/>
</dbReference>
<comment type="similarity">
    <text evidence="2 14">Belongs to the ClpA/ClpB family.</text>
</comment>
<dbReference type="FunFam" id="1.10.1780.10:FF:000003">
    <property type="entry name" value="ATP-dependent chaperone ClpB"/>
    <property type="match status" value="1"/>
</dbReference>
<protein>
    <recommendedName>
        <fullName evidence="3 15">Chaperone protein ClpB</fullName>
    </recommendedName>
</protein>
<dbReference type="Pfam" id="PF02861">
    <property type="entry name" value="Clp_N"/>
    <property type="match status" value="1"/>
</dbReference>
<dbReference type="Gene3D" id="3.40.50.300">
    <property type="entry name" value="P-loop containing nucleotide triphosphate hydrolases"/>
    <property type="match status" value="3"/>
</dbReference>
<dbReference type="Proteomes" id="UP000515264">
    <property type="component" value="Chromosome 1"/>
</dbReference>
<evidence type="ECO:0000256" key="2">
    <source>
        <dbReference type="ARBA" id="ARBA00008675"/>
    </source>
</evidence>
<dbReference type="InterPro" id="IPR050130">
    <property type="entry name" value="ClpA_ClpB"/>
</dbReference>
<accession>A0A1N6M4K2</accession>
<dbReference type="Gene3D" id="1.10.8.60">
    <property type="match status" value="1"/>
</dbReference>
<dbReference type="InterPro" id="IPR036628">
    <property type="entry name" value="Clp_N_dom_sf"/>
</dbReference>
<evidence type="ECO:0000313" key="17">
    <source>
        <dbReference type="EMBL" id="QMV13476.1"/>
    </source>
</evidence>
<evidence type="ECO:0000256" key="4">
    <source>
        <dbReference type="ARBA" id="ARBA00022490"/>
    </source>
</evidence>
<comment type="function">
    <text evidence="11">Part of a stress-induced multi-chaperone system, it is involved in the recovery of the cell from heat-induced damage, in cooperation with DnaK, DnaJ and GrpE. Acts before DnaK, in the processing of protein aggregates. Protein binding stimulates the ATPase activity; ATP hydrolysis unfolds the denatured protein aggregates, which probably helps expose new hydrophobic binding sites on the surface of ClpB-bound aggregates, contributing to the solubilization and refolding of denatured protein aggregates by DnaK.</text>
</comment>